<organism>
    <name type="scientific">Branchiostoma floridae</name>
    <name type="common">Florida lancelet</name>
    <name type="synonym">Amphioxus</name>
    <dbReference type="NCBI Taxonomy" id="7739"/>
    <lineage>
        <taxon>Eukaryota</taxon>
        <taxon>Metazoa</taxon>
        <taxon>Chordata</taxon>
        <taxon>Cephalochordata</taxon>
        <taxon>Leptocardii</taxon>
        <taxon>Amphioxiformes</taxon>
        <taxon>Branchiostomatidae</taxon>
        <taxon>Branchiostoma</taxon>
    </lineage>
</organism>
<dbReference type="GO" id="GO:0000350">
    <property type="term" value="P:generation of catalytic spliceosome for second transesterification step"/>
    <property type="evidence" value="ECO:0007669"/>
    <property type="project" value="InterPro"/>
</dbReference>
<dbReference type="EMBL" id="GG666543">
    <property type="protein sequence ID" value="EEN57343.1"/>
    <property type="molecule type" value="Genomic_DNA"/>
</dbReference>
<sequence>MARNEEKHFGKLNRLILQKQREEERQRNPPRPKLGSLHTAAEVKRWIPSIQKEIDFNLKQCAVPHYPEKKIAEFQAEVDRLHFEYKRFIRRLKELDPGCKEIPWQPRAYSKKREREEDVTLPSFKKIHTPLLEAESSHPSSSLAENTTEFFEEPSSNITSCYAENRVKNYRHEESSDTMPPCSSSIELQDKPLDFKTVPRFGFKPDACSWEAKDDMSSTLKKCLSALPNLSTTSQDSYKKNRLNYSERRQEAGMDTSLKDSNLRRQRNVLGLDYESDSSSDEM</sequence>
<proteinExistence type="predicted"/>
<gene>
    <name evidence="2" type="ORF">BRAFLDRAFT_123244</name>
</gene>
<accession>C3YQI7</accession>
<evidence type="ECO:0000313" key="2">
    <source>
        <dbReference type="EMBL" id="EEN57343.1"/>
    </source>
</evidence>
<feature type="compositionally biased region" description="Basic and acidic residues" evidence="1">
    <location>
        <begin position="245"/>
        <end position="263"/>
    </location>
</feature>
<evidence type="ECO:0000256" key="1">
    <source>
        <dbReference type="SAM" id="MobiDB-lite"/>
    </source>
</evidence>
<dbReference type="AlphaFoldDB" id="C3YQI7"/>
<dbReference type="eggNOG" id="ENOG502RXZ3">
    <property type="taxonomic scope" value="Eukaryota"/>
</dbReference>
<dbReference type="InterPro" id="IPR009360">
    <property type="entry name" value="Isy1"/>
</dbReference>
<protein>
    <submittedName>
        <fullName evidence="2">Uncharacterized protein</fullName>
    </submittedName>
</protein>
<feature type="region of interest" description="Disordered" evidence="1">
    <location>
        <begin position="1"/>
        <end position="36"/>
    </location>
</feature>
<reference evidence="2" key="1">
    <citation type="journal article" date="2008" name="Nature">
        <title>The amphioxus genome and the evolution of the chordate karyotype.</title>
        <authorList>
            <consortium name="US DOE Joint Genome Institute (JGI-PGF)"/>
            <person name="Putnam N.H."/>
            <person name="Butts T."/>
            <person name="Ferrier D.E.K."/>
            <person name="Furlong R.F."/>
            <person name="Hellsten U."/>
            <person name="Kawashima T."/>
            <person name="Robinson-Rechavi M."/>
            <person name="Shoguchi E."/>
            <person name="Terry A."/>
            <person name="Yu J.-K."/>
            <person name="Benito-Gutierrez E.L."/>
            <person name="Dubchak I."/>
            <person name="Garcia-Fernandez J."/>
            <person name="Gibson-Brown J.J."/>
            <person name="Grigoriev I.V."/>
            <person name="Horton A.C."/>
            <person name="de Jong P.J."/>
            <person name="Jurka J."/>
            <person name="Kapitonov V.V."/>
            <person name="Kohara Y."/>
            <person name="Kuroki Y."/>
            <person name="Lindquist E."/>
            <person name="Lucas S."/>
            <person name="Osoegawa K."/>
            <person name="Pennacchio L.A."/>
            <person name="Salamov A.A."/>
            <person name="Satou Y."/>
            <person name="Sauka-Spengler T."/>
            <person name="Schmutz J."/>
            <person name="Shin-I T."/>
            <person name="Toyoda A."/>
            <person name="Bronner-Fraser M."/>
            <person name="Fujiyama A."/>
            <person name="Holland L.Z."/>
            <person name="Holland P.W.H."/>
            <person name="Satoh N."/>
            <person name="Rokhsar D.S."/>
        </authorList>
    </citation>
    <scope>NUCLEOTIDE SEQUENCE [LARGE SCALE GENOMIC DNA]</scope>
    <source>
        <strain evidence="2">S238N-H82</strain>
        <tissue evidence="2">Testes</tissue>
    </source>
</reference>
<feature type="region of interest" description="Disordered" evidence="1">
    <location>
        <begin position="234"/>
        <end position="264"/>
    </location>
</feature>
<dbReference type="InParanoid" id="C3YQI7"/>
<dbReference type="Pfam" id="PF06246">
    <property type="entry name" value="Isy1"/>
    <property type="match status" value="1"/>
</dbReference>
<name>C3YQI7_BRAFL</name>